<keyword evidence="4" id="KW-0833">Ubl conjugation pathway</keyword>
<protein>
    <recommendedName>
        <fullName evidence="1">Anaphase-promoting complex subunit 2</fullName>
    </recommendedName>
</protein>
<dbReference type="EMBL" id="MU151634">
    <property type="protein sequence ID" value="KAF9442428.1"/>
    <property type="molecule type" value="Genomic_DNA"/>
</dbReference>
<evidence type="ECO:0000256" key="5">
    <source>
        <dbReference type="ARBA" id="ARBA00023306"/>
    </source>
</evidence>
<evidence type="ECO:0000259" key="8">
    <source>
        <dbReference type="PROSITE" id="PS50069"/>
    </source>
</evidence>
<dbReference type="Pfam" id="PF25773">
    <property type="entry name" value="TPR_ANAPC2"/>
    <property type="match status" value="1"/>
</dbReference>
<dbReference type="GO" id="GO:0006511">
    <property type="term" value="P:ubiquitin-dependent protein catabolic process"/>
    <property type="evidence" value="ECO:0007669"/>
    <property type="project" value="InterPro"/>
</dbReference>
<dbReference type="SUPFAM" id="SSF46785">
    <property type="entry name" value="Winged helix' DNA-binding domain"/>
    <property type="match status" value="1"/>
</dbReference>
<keyword evidence="3" id="KW-0498">Mitosis</keyword>
<evidence type="ECO:0000256" key="7">
    <source>
        <dbReference type="SAM" id="MobiDB-lite"/>
    </source>
</evidence>
<dbReference type="AlphaFoldDB" id="A0A9P5X0C2"/>
<evidence type="ECO:0000256" key="6">
    <source>
        <dbReference type="PROSITE-ProRule" id="PRU00330"/>
    </source>
</evidence>
<evidence type="ECO:0000256" key="3">
    <source>
        <dbReference type="ARBA" id="ARBA00022776"/>
    </source>
</evidence>
<dbReference type="InterPro" id="IPR036317">
    <property type="entry name" value="Cullin_homology_sf"/>
</dbReference>
<evidence type="ECO:0000256" key="1">
    <source>
        <dbReference type="ARBA" id="ARBA00016068"/>
    </source>
</evidence>
<comment type="similarity">
    <text evidence="6">Belongs to the cullin family.</text>
</comment>
<dbReference type="InterPro" id="IPR057975">
    <property type="entry name" value="TPR_ANAPC2"/>
</dbReference>
<dbReference type="Gene3D" id="1.20.1310.10">
    <property type="entry name" value="Cullin Repeats"/>
    <property type="match status" value="1"/>
</dbReference>
<dbReference type="GO" id="GO:0007091">
    <property type="term" value="P:metaphase/anaphase transition of mitotic cell cycle"/>
    <property type="evidence" value="ECO:0007669"/>
    <property type="project" value="TreeGrafter"/>
</dbReference>
<gene>
    <name evidence="9" type="ORF">P691DRAFT_714426</name>
</gene>
<dbReference type="PANTHER" id="PTHR45957">
    <property type="entry name" value="ANAPHASE-PROMOTING COMPLEX SUBUNIT 2"/>
    <property type="match status" value="1"/>
</dbReference>
<dbReference type="SMART" id="SM01013">
    <property type="entry name" value="APC2"/>
    <property type="match status" value="1"/>
</dbReference>
<dbReference type="InterPro" id="IPR044554">
    <property type="entry name" value="ANAPC2"/>
</dbReference>
<feature type="compositionally biased region" description="Acidic residues" evidence="7">
    <location>
        <begin position="395"/>
        <end position="404"/>
    </location>
</feature>
<dbReference type="InterPro" id="IPR016158">
    <property type="entry name" value="Cullin_homology"/>
</dbReference>
<feature type="region of interest" description="Disordered" evidence="7">
    <location>
        <begin position="395"/>
        <end position="423"/>
    </location>
</feature>
<organism evidence="9 10">
    <name type="scientific">Macrolepiota fuliginosa MF-IS2</name>
    <dbReference type="NCBI Taxonomy" id="1400762"/>
    <lineage>
        <taxon>Eukaryota</taxon>
        <taxon>Fungi</taxon>
        <taxon>Dikarya</taxon>
        <taxon>Basidiomycota</taxon>
        <taxon>Agaricomycotina</taxon>
        <taxon>Agaricomycetes</taxon>
        <taxon>Agaricomycetidae</taxon>
        <taxon>Agaricales</taxon>
        <taxon>Agaricineae</taxon>
        <taxon>Agaricaceae</taxon>
        <taxon>Macrolepiota</taxon>
    </lineage>
</organism>
<accession>A0A9P5X0C2</accession>
<dbReference type="InterPro" id="IPR014786">
    <property type="entry name" value="ANAPC2_C"/>
</dbReference>
<reference evidence="9" key="1">
    <citation type="submission" date="2020-11" db="EMBL/GenBank/DDBJ databases">
        <authorList>
            <consortium name="DOE Joint Genome Institute"/>
            <person name="Ahrendt S."/>
            <person name="Riley R."/>
            <person name="Andreopoulos W."/>
            <person name="Labutti K."/>
            <person name="Pangilinan J."/>
            <person name="Ruiz-Duenas F.J."/>
            <person name="Barrasa J.M."/>
            <person name="Sanchez-Garcia M."/>
            <person name="Camarero S."/>
            <person name="Miyauchi S."/>
            <person name="Serrano A."/>
            <person name="Linde D."/>
            <person name="Babiker R."/>
            <person name="Drula E."/>
            <person name="Ayuso-Fernandez I."/>
            <person name="Pacheco R."/>
            <person name="Padilla G."/>
            <person name="Ferreira P."/>
            <person name="Barriuso J."/>
            <person name="Kellner H."/>
            <person name="Castanera R."/>
            <person name="Alfaro M."/>
            <person name="Ramirez L."/>
            <person name="Pisabarro A.G."/>
            <person name="Kuo A."/>
            <person name="Tritt A."/>
            <person name="Lipzen A."/>
            <person name="He G."/>
            <person name="Yan M."/>
            <person name="Ng V."/>
            <person name="Cullen D."/>
            <person name="Martin F."/>
            <person name="Rosso M.-N."/>
            <person name="Henrissat B."/>
            <person name="Hibbett D."/>
            <person name="Martinez A.T."/>
            <person name="Grigoriev I.V."/>
        </authorList>
    </citation>
    <scope>NUCLEOTIDE SEQUENCE</scope>
    <source>
        <strain evidence="9">MF-IS2</strain>
    </source>
</reference>
<dbReference type="SUPFAM" id="SSF75632">
    <property type="entry name" value="Cullin homology domain"/>
    <property type="match status" value="1"/>
</dbReference>
<dbReference type="GO" id="GO:0051301">
    <property type="term" value="P:cell division"/>
    <property type="evidence" value="ECO:0007669"/>
    <property type="project" value="UniProtKB-KW"/>
</dbReference>
<dbReference type="Gene3D" id="3.30.230.130">
    <property type="entry name" value="Cullin, Chain C, Domain 2"/>
    <property type="match status" value="1"/>
</dbReference>
<sequence>MASDALRSQVAAKWQEAFGRLNKNEQGIAGLMAFSKAWNLALALLHPRKLDEPKEPADIDTIKTAFTVINAGRRLPFLLETFLEELQKHYYLVQMDVEEYMSRFEETEDPDFVRKLVLRLVAWFKHWAPMSELGTTIYSAYTLSFQTHLFSIVPPSFARGFKVLIASTLATSNSSTATSDSAIETDDLNAPIWQAFETLGLIDRYETIIATIGYEFIEQHVLEACTGEWSRPMLVELRDWMSDKVVPWMVLIYARGAANADEARVMLQGVGSRFDFHINKTLCDLRTREIFDIIIDFPESSGALYDLRDCLQRVDQRPALVKALRQANRKRLLHPGADTKLILSQYVATIKCLRLIDPPGVLLFKVADPIRRYLRDRPDTIRCIVANLVGDDSDSPDSLLDDTLDPSGTGGVGGSGTGGNNGQLLVNPATLVDDYSDPNWDPEPIDAGPEFRANKPGDVLSTLVSIYDSQDLFVKELQVLLAQRLLSIPISSSDQTSNAEIVEKIEKERRNVEILKLRFGEAALGVCEVMLRDMTDSRRIDAHIQGVQENVVHPTIISQHFWPALESSSLSMPGQFSALQQTYSTAFNTFKPDKRLKFLPHLGTITLHLELEDRDLEVTVPPLEAAFIELFAEKNTWSLEQLMEGVGGVDRGSALKALLTWIDHGVVEECVDEEREGLFRLVEVVKEKGEDEGAGGLARQGVAAQVQAQEAGGAGVQPAASAQQQQAEQMRVYWKFIEGMLTNLGGLPIDRIQSMLRFAPGYDQTVEQLSLFLEAARREGVVVCREGVWKLNK</sequence>
<dbReference type="GO" id="GO:0070979">
    <property type="term" value="P:protein K11-linked ubiquitination"/>
    <property type="evidence" value="ECO:0007669"/>
    <property type="project" value="TreeGrafter"/>
</dbReference>
<keyword evidence="5" id="KW-0131">Cell cycle</keyword>
<evidence type="ECO:0000313" key="9">
    <source>
        <dbReference type="EMBL" id="KAF9442428.1"/>
    </source>
</evidence>
<keyword evidence="2" id="KW-0132">Cell division</keyword>
<keyword evidence="10" id="KW-1185">Reference proteome</keyword>
<dbReference type="PROSITE" id="PS50069">
    <property type="entry name" value="CULLIN_2"/>
    <property type="match status" value="1"/>
</dbReference>
<dbReference type="Proteomes" id="UP000807342">
    <property type="component" value="Unassembled WGS sequence"/>
</dbReference>
<dbReference type="PANTHER" id="PTHR45957:SF1">
    <property type="entry name" value="ANAPHASE-PROMOTING COMPLEX SUBUNIT 2"/>
    <property type="match status" value="1"/>
</dbReference>
<proteinExistence type="inferred from homology"/>
<dbReference type="Pfam" id="PF08672">
    <property type="entry name" value="ANAPC2"/>
    <property type="match status" value="1"/>
</dbReference>
<dbReference type="GO" id="GO:0031625">
    <property type="term" value="F:ubiquitin protein ligase binding"/>
    <property type="evidence" value="ECO:0007669"/>
    <property type="project" value="InterPro"/>
</dbReference>
<feature type="compositionally biased region" description="Gly residues" evidence="7">
    <location>
        <begin position="408"/>
        <end position="421"/>
    </location>
</feature>
<dbReference type="InterPro" id="IPR036388">
    <property type="entry name" value="WH-like_DNA-bd_sf"/>
</dbReference>
<dbReference type="GO" id="GO:0005680">
    <property type="term" value="C:anaphase-promoting complex"/>
    <property type="evidence" value="ECO:0007669"/>
    <property type="project" value="TreeGrafter"/>
</dbReference>
<feature type="domain" description="Cullin family profile" evidence="8">
    <location>
        <begin position="427"/>
        <end position="647"/>
    </location>
</feature>
<dbReference type="OrthoDB" id="5581181at2759"/>
<evidence type="ECO:0000256" key="4">
    <source>
        <dbReference type="ARBA" id="ARBA00022786"/>
    </source>
</evidence>
<dbReference type="Gene3D" id="1.10.10.10">
    <property type="entry name" value="Winged helix-like DNA-binding domain superfamily/Winged helix DNA-binding domain"/>
    <property type="match status" value="1"/>
</dbReference>
<dbReference type="SMART" id="SM00182">
    <property type="entry name" value="CULLIN"/>
    <property type="match status" value="1"/>
</dbReference>
<evidence type="ECO:0000256" key="2">
    <source>
        <dbReference type="ARBA" id="ARBA00022618"/>
    </source>
</evidence>
<name>A0A9P5X0C2_9AGAR</name>
<comment type="caution">
    <text evidence="9">The sequence shown here is derived from an EMBL/GenBank/DDBJ whole genome shotgun (WGS) entry which is preliminary data.</text>
</comment>
<evidence type="ECO:0000313" key="10">
    <source>
        <dbReference type="Proteomes" id="UP000807342"/>
    </source>
</evidence>
<dbReference type="InterPro" id="IPR036390">
    <property type="entry name" value="WH_DNA-bd_sf"/>
</dbReference>